<gene>
    <name evidence="8" type="ORF">SAMN06296036_1496</name>
</gene>
<dbReference type="InterPro" id="IPR007140">
    <property type="entry name" value="DUF350"/>
</dbReference>
<evidence type="ECO:0000256" key="1">
    <source>
        <dbReference type="ARBA" id="ARBA00004651"/>
    </source>
</evidence>
<feature type="transmembrane region" description="Helical" evidence="7">
    <location>
        <begin position="151"/>
        <end position="171"/>
    </location>
</feature>
<evidence type="ECO:0000256" key="5">
    <source>
        <dbReference type="ARBA" id="ARBA00022989"/>
    </source>
</evidence>
<keyword evidence="6 7" id="KW-0472">Membrane</keyword>
<comment type="subcellular location">
    <subcellularLocation>
        <location evidence="1">Cell membrane</location>
        <topology evidence="1">Multi-pass membrane protein</topology>
    </subcellularLocation>
</comment>
<accession>A0A1Y6CQP4</accession>
<dbReference type="Proteomes" id="UP000192907">
    <property type="component" value="Unassembled WGS sequence"/>
</dbReference>
<dbReference type="PANTHER" id="PTHR40043:SF1">
    <property type="entry name" value="UPF0719 INNER MEMBRANE PROTEIN YJFL"/>
    <property type="match status" value="1"/>
</dbReference>
<dbReference type="OrthoDB" id="5416313at2"/>
<evidence type="ECO:0000313" key="9">
    <source>
        <dbReference type="Proteomes" id="UP000192907"/>
    </source>
</evidence>
<evidence type="ECO:0000313" key="8">
    <source>
        <dbReference type="EMBL" id="SMF83754.1"/>
    </source>
</evidence>
<evidence type="ECO:0000256" key="2">
    <source>
        <dbReference type="ARBA" id="ARBA00005779"/>
    </source>
</evidence>
<name>A0A1Y6CQP4_9BACT</name>
<evidence type="ECO:0000256" key="6">
    <source>
        <dbReference type="ARBA" id="ARBA00023136"/>
    </source>
</evidence>
<comment type="similarity">
    <text evidence="2">Belongs to the UPF0719 family.</text>
</comment>
<dbReference type="GO" id="GO:0005886">
    <property type="term" value="C:plasma membrane"/>
    <property type="evidence" value="ECO:0007669"/>
    <property type="project" value="UniProtKB-SubCell"/>
</dbReference>
<feature type="transmembrane region" description="Helical" evidence="7">
    <location>
        <begin position="262"/>
        <end position="281"/>
    </location>
</feature>
<evidence type="ECO:0000256" key="7">
    <source>
        <dbReference type="SAM" id="Phobius"/>
    </source>
</evidence>
<dbReference type="RefSeq" id="WP_132326374.1">
    <property type="nucleotide sequence ID" value="NZ_FWZT01000049.1"/>
</dbReference>
<feature type="transmembrane region" description="Helical" evidence="7">
    <location>
        <begin position="222"/>
        <end position="242"/>
    </location>
</feature>
<reference evidence="9" key="1">
    <citation type="submission" date="2017-04" db="EMBL/GenBank/DDBJ databases">
        <authorList>
            <person name="Varghese N."/>
            <person name="Submissions S."/>
        </authorList>
    </citation>
    <scope>NUCLEOTIDE SEQUENCE [LARGE SCALE GENOMIC DNA]</scope>
    <source>
        <strain evidence="9">RKEM611</strain>
    </source>
</reference>
<feature type="transmembrane region" description="Helical" evidence="7">
    <location>
        <begin position="183"/>
        <end position="202"/>
    </location>
</feature>
<feature type="transmembrane region" description="Helical" evidence="7">
    <location>
        <begin position="6"/>
        <end position="28"/>
    </location>
</feature>
<feature type="transmembrane region" description="Helical" evidence="7">
    <location>
        <begin position="82"/>
        <end position="99"/>
    </location>
</feature>
<dbReference type="AlphaFoldDB" id="A0A1Y6CQP4"/>
<feature type="transmembrane region" description="Helical" evidence="7">
    <location>
        <begin position="120"/>
        <end position="139"/>
    </location>
</feature>
<keyword evidence="3" id="KW-1003">Cell membrane</keyword>
<evidence type="ECO:0000256" key="4">
    <source>
        <dbReference type="ARBA" id="ARBA00022692"/>
    </source>
</evidence>
<dbReference type="STRING" id="1513793.SAMN06296036_1496"/>
<dbReference type="EMBL" id="FWZT01000049">
    <property type="protein sequence ID" value="SMF83754.1"/>
    <property type="molecule type" value="Genomic_DNA"/>
</dbReference>
<feature type="transmembrane region" description="Helical" evidence="7">
    <location>
        <begin position="49"/>
        <end position="70"/>
    </location>
</feature>
<dbReference type="Pfam" id="PF03994">
    <property type="entry name" value="DUF350"/>
    <property type="match status" value="2"/>
</dbReference>
<keyword evidence="4 7" id="KW-0812">Transmembrane</keyword>
<keyword evidence="5 7" id="KW-1133">Transmembrane helix</keyword>
<keyword evidence="9" id="KW-1185">Reference proteome</keyword>
<proteinExistence type="inferred from homology"/>
<sequence length="282" mass="30407">MFWGIPVYTSISVLVTTLLVLFLGQKVYYLMRREIDFADELTNKDNGAVALSVIGYMTGLFLACFGVIHGPSHGLWNDVMDVAIYGALAIVLLNISTWVSEKLVLRKFSNITELVRDRNMGVGATELGFHIASGLILMGALNGEGGIDTALVFWAAGQISLILLFSIYNLLTPFSLHEHLEKDNVGVGICIAGILIATGNIIRVGISGDFISWSTNFSQFAIYSGLSAIILPLTRVIVDVIFVPSAKLSDEIVHQENSNIGIALFEAGSYIGVSMILGGIFG</sequence>
<dbReference type="PANTHER" id="PTHR40043">
    <property type="entry name" value="UPF0719 INNER MEMBRANE PROTEIN YJFL"/>
    <property type="match status" value="1"/>
</dbReference>
<protein>
    <submittedName>
        <fullName evidence="8">Uncharacterized membrane protein YjfL, UPF0719 family</fullName>
    </submittedName>
</protein>
<organism evidence="8 9">
    <name type="scientific">Pseudobacteriovorax antillogorgiicola</name>
    <dbReference type="NCBI Taxonomy" id="1513793"/>
    <lineage>
        <taxon>Bacteria</taxon>
        <taxon>Pseudomonadati</taxon>
        <taxon>Bdellovibrionota</taxon>
        <taxon>Oligoflexia</taxon>
        <taxon>Oligoflexales</taxon>
        <taxon>Pseudobacteriovoracaceae</taxon>
        <taxon>Pseudobacteriovorax</taxon>
    </lineage>
</organism>
<evidence type="ECO:0000256" key="3">
    <source>
        <dbReference type="ARBA" id="ARBA00022475"/>
    </source>
</evidence>